<evidence type="ECO:0000313" key="1">
    <source>
        <dbReference type="EMBL" id="TGY79510.1"/>
    </source>
</evidence>
<accession>A0AC61RIP4</accession>
<reference evidence="1" key="1">
    <citation type="submission" date="2019-04" db="EMBL/GenBank/DDBJ databases">
        <title>Microbes associate with the intestines of laboratory mice.</title>
        <authorList>
            <person name="Navarre W."/>
            <person name="Wong E."/>
            <person name="Huang K."/>
            <person name="Tropini C."/>
            <person name="Ng K."/>
            <person name="Yu B."/>
        </authorList>
    </citation>
    <scope>NUCLEOTIDE SEQUENCE</scope>
    <source>
        <strain evidence="1">NM04_E33</strain>
    </source>
</reference>
<organism evidence="1 2">
    <name type="scientific">Lepagella muris</name>
    <dbReference type="NCBI Taxonomy" id="3032870"/>
    <lineage>
        <taxon>Bacteria</taxon>
        <taxon>Pseudomonadati</taxon>
        <taxon>Bacteroidota</taxon>
        <taxon>Bacteroidia</taxon>
        <taxon>Bacteroidales</taxon>
        <taxon>Muribaculaceae</taxon>
        <taxon>Lepagella</taxon>
    </lineage>
</organism>
<sequence length="200" mass="23025">MEKGIKSRRKILEVAFKLFATYSYPDVSYSLLEEATGISRGSMVYYFKNKEGIFSAVLDEFFYGASYVSALPSELRTSLKIFYNAAVNFYDANIRRMKAYQIPNVAEANLNIDHNAMQFIPEFKERELLALEEEKKVWEEVIRNSIASGELRADIDPKETALLFHTMSMGIFYSGAHEKTFPDAEPLRRVLEGLYNAIRR</sequence>
<gene>
    <name evidence="1" type="ORF">E5331_05720</name>
</gene>
<protein>
    <submittedName>
        <fullName evidence="1">TetR/AcrR family transcriptional regulator</fullName>
    </submittedName>
</protein>
<proteinExistence type="predicted"/>
<dbReference type="Proteomes" id="UP000306319">
    <property type="component" value="Unassembled WGS sequence"/>
</dbReference>
<comment type="caution">
    <text evidence="1">The sequence shown here is derived from an EMBL/GenBank/DDBJ whole genome shotgun (WGS) entry which is preliminary data.</text>
</comment>
<keyword evidence="2" id="KW-1185">Reference proteome</keyword>
<name>A0AC61RIP4_9BACT</name>
<dbReference type="EMBL" id="SRYB01000006">
    <property type="protein sequence ID" value="TGY79510.1"/>
    <property type="molecule type" value="Genomic_DNA"/>
</dbReference>
<evidence type="ECO:0000313" key="2">
    <source>
        <dbReference type="Proteomes" id="UP000306319"/>
    </source>
</evidence>